<proteinExistence type="predicted"/>
<dbReference type="AlphaFoldDB" id="A0A6I6EPW9"/>
<dbReference type="Proteomes" id="UP000422764">
    <property type="component" value="Chromosome"/>
</dbReference>
<reference evidence="1 2" key="1">
    <citation type="submission" date="2019-12" db="EMBL/GenBank/DDBJ databases">
        <title>Genome sequenceing of Clostridium bovifaecis.</title>
        <authorList>
            <person name="Yao Y."/>
        </authorList>
    </citation>
    <scope>NUCLEOTIDE SEQUENCE [LARGE SCALE GENOMIC DNA]</scope>
    <source>
        <strain evidence="1 2">BXX</strain>
    </source>
</reference>
<evidence type="ECO:0000313" key="1">
    <source>
        <dbReference type="EMBL" id="QGU94443.1"/>
    </source>
</evidence>
<protein>
    <submittedName>
        <fullName evidence="1">Uncharacterized protein</fullName>
    </submittedName>
</protein>
<keyword evidence="2" id="KW-1185">Reference proteome</keyword>
<organism evidence="1 2">
    <name type="scientific">Clostridium bovifaecis</name>
    <dbReference type="NCBI Taxonomy" id="2184719"/>
    <lineage>
        <taxon>Bacteria</taxon>
        <taxon>Bacillati</taxon>
        <taxon>Bacillota</taxon>
        <taxon>Clostridia</taxon>
        <taxon>Eubacteriales</taxon>
        <taxon>Clostridiaceae</taxon>
        <taxon>Clostridium</taxon>
    </lineage>
</organism>
<accession>A0A6I6EPW9</accession>
<dbReference type="PROSITE" id="PS51257">
    <property type="entry name" value="PROKAR_LIPOPROTEIN"/>
    <property type="match status" value="1"/>
</dbReference>
<evidence type="ECO:0000313" key="2">
    <source>
        <dbReference type="Proteomes" id="UP000422764"/>
    </source>
</evidence>
<name>A0A6I6EPW9_9CLOT</name>
<gene>
    <name evidence="1" type="ORF">GOM49_04400</name>
</gene>
<dbReference type="EMBL" id="CP046522">
    <property type="protein sequence ID" value="QGU94443.1"/>
    <property type="molecule type" value="Genomic_DNA"/>
</dbReference>
<sequence length="74" mass="8308">MRKIILKGLSLAIILILGGCSSNIKPTLKGFYQSENVNGYFVQMSIRQDDSSFVEYISNREVDSGTYEKAENNI</sequence>